<comment type="similarity">
    <text evidence="2 9">Belongs to the RecF family.</text>
</comment>
<keyword evidence="8 9" id="KW-0238">DNA-binding</keyword>
<organism evidence="11 12">
    <name type="scientific">Swingsia samuiensis</name>
    <dbReference type="NCBI Taxonomy" id="1293412"/>
    <lineage>
        <taxon>Bacteria</taxon>
        <taxon>Pseudomonadati</taxon>
        <taxon>Pseudomonadota</taxon>
        <taxon>Alphaproteobacteria</taxon>
        <taxon>Acetobacterales</taxon>
        <taxon>Acetobacteraceae</taxon>
        <taxon>Swingsia</taxon>
    </lineage>
</organism>
<evidence type="ECO:0000256" key="7">
    <source>
        <dbReference type="ARBA" id="ARBA00022840"/>
    </source>
</evidence>
<dbReference type="EMBL" id="CP038141">
    <property type="protein sequence ID" value="QDH16133.1"/>
    <property type="molecule type" value="Genomic_DNA"/>
</dbReference>
<dbReference type="Gene3D" id="3.40.50.300">
    <property type="entry name" value="P-loop containing nucleotide triphosphate hydrolases"/>
    <property type="match status" value="1"/>
</dbReference>
<dbReference type="GO" id="GO:0006302">
    <property type="term" value="P:double-strand break repair"/>
    <property type="evidence" value="ECO:0007669"/>
    <property type="project" value="TreeGrafter"/>
</dbReference>
<dbReference type="GO" id="GO:0006260">
    <property type="term" value="P:DNA replication"/>
    <property type="evidence" value="ECO:0007669"/>
    <property type="project" value="UniProtKB-UniRule"/>
</dbReference>
<evidence type="ECO:0000256" key="2">
    <source>
        <dbReference type="ARBA" id="ARBA00008016"/>
    </source>
</evidence>
<dbReference type="PANTHER" id="PTHR32182:SF0">
    <property type="entry name" value="DNA REPLICATION AND REPAIR PROTEIN RECF"/>
    <property type="match status" value="1"/>
</dbReference>
<dbReference type="GO" id="GO:0005737">
    <property type="term" value="C:cytoplasm"/>
    <property type="evidence" value="ECO:0007669"/>
    <property type="project" value="UniProtKB-SubCell"/>
</dbReference>
<gene>
    <name evidence="9 11" type="primary">recF</name>
    <name evidence="11" type="ORF">E3D00_00015</name>
</gene>
<evidence type="ECO:0000259" key="10">
    <source>
        <dbReference type="SMART" id="SM00382"/>
    </source>
</evidence>
<dbReference type="GO" id="GO:0003697">
    <property type="term" value="F:single-stranded DNA binding"/>
    <property type="evidence" value="ECO:0007669"/>
    <property type="project" value="UniProtKB-UniRule"/>
</dbReference>
<evidence type="ECO:0000313" key="11">
    <source>
        <dbReference type="EMBL" id="QDH16133.1"/>
    </source>
</evidence>
<dbReference type="Gene3D" id="1.20.1050.90">
    <property type="entry name" value="RecF/RecN/SMC, N-terminal domain"/>
    <property type="match status" value="1"/>
</dbReference>
<evidence type="ECO:0000256" key="1">
    <source>
        <dbReference type="ARBA" id="ARBA00004496"/>
    </source>
</evidence>
<proteinExistence type="inferred from homology"/>
<keyword evidence="4 9" id="KW-0963">Cytoplasm</keyword>
<dbReference type="RefSeq" id="WP_141458791.1">
    <property type="nucleotide sequence ID" value="NZ_CP038141.1"/>
</dbReference>
<name>A0A4Y6UF03_9PROT</name>
<evidence type="ECO:0000256" key="9">
    <source>
        <dbReference type="HAMAP-Rule" id="MF_00365"/>
    </source>
</evidence>
<evidence type="ECO:0000256" key="4">
    <source>
        <dbReference type="ARBA" id="ARBA00022490"/>
    </source>
</evidence>
<dbReference type="InterPro" id="IPR042174">
    <property type="entry name" value="RecF_2"/>
</dbReference>
<evidence type="ECO:0000256" key="3">
    <source>
        <dbReference type="ARBA" id="ARBA00020170"/>
    </source>
</evidence>
<dbReference type="GO" id="GO:0005524">
    <property type="term" value="F:ATP binding"/>
    <property type="evidence" value="ECO:0007669"/>
    <property type="project" value="UniProtKB-UniRule"/>
</dbReference>
<keyword evidence="7 9" id="KW-0067">ATP-binding</keyword>
<evidence type="ECO:0000256" key="5">
    <source>
        <dbReference type="ARBA" id="ARBA00022705"/>
    </source>
</evidence>
<dbReference type="InterPro" id="IPR003395">
    <property type="entry name" value="RecF/RecN/SMC_N"/>
</dbReference>
<dbReference type="NCBIfam" id="TIGR00611">
    <property type="entry name" value="recf"/>
    <property type="match status" value="1"/>
</dbReference>
<feature type="domain" description="AAA+ ATPase" evidence="10">
    <location>
        <begin position="22"/>
        <end position="361"/>
    </location>
</feature>
<reference evidence="11 12" key="1">
    <citation type="submission" date="2019-03" db="EMBL/GenBank/DDBJ databases">
        <title>The complete genome sequence of Swingsia samuiensis NBRC107927(T).</title>
        <authorList>
            <person name="Chua K.-O."/>
            <person name="Chan K.-G."/>
            <person name="See-Too W.-S."/>
        </authorList>
    </citation>
    <scope>NUCLEOTIDE SEQUENCE [LARGE SCALE GENOMIC DNA]</scope>
    <source>
        <strain evidence="11 12">AH83</strain>
    </source>
</reference>
<dbReference type="InterPro" id="IPR027417">
    <property type="entry name" value="P-loop_NTPase"/>
</dbReference>
<dbReference type="GO" id="GO:0000731">
    <property type="term" value="P:DNA synthesis involved in DNA repair"/>
    <property type="evidence" value="ECO:0007669"/>
    <property type="project" value="TreeGrafter"/>
</dbReference>
<dbReference type="Proteomes" id="UP000316313">
    <property type="component" value="Chromosome"/>
</dbReference>
<evidence type="ECO:0000256" key="6">
    <source>
        <dbReference type="ARBA" id="ARBA00022741"/>
    </source>
</evidence>
<dbReference type="Pfam" id="PF02463">
    <property type="entry name" value="SMC_N"/>
    <property type="match status" value="1"/>
</dbReference>
<dbReference type="SUPFAM" id="SSF52540">
    <property type="entry name" value="P-loop containing nucleoside triphosphate hydrolases"/>
    <property type="match status" value="1"/>
</dbReference>
<dbReference type="InterPro" id="IPR001238">
    <property type="entry name" value="DNA-binding_RecF"/>
</dbReference>
<sequence>MKLNRLTLTNFRNYQRSVWTPQSHISVLTGENGSGKTNLLEAISLLGPGKGLRGASLHTLCNSNAQEWGIAADITSRFDHFLLATGSSLTEKKRRNFQLNGSSIRSQAEIASFFPSVWLTPQMDRFFTEGAGGRRRFFDRLVMALSPDHARQMAAHEKSIASRNRILAEREHESQWLNSIEDSIARHAVAASAARLLLIEKMNEHPFQSSQFPQSLLHVNCLIIDKLLRLPALEVEDWLRSSLKKSREKDKLKNTSSFGAHKADFFVSDKATGRHAELSSSGQQKAMLIGIILSHARLIEANKGVTPAILLDEPLLHLDQQKRESLLTSLTQFQTPIILTGTDPEPFLSLSTKAQFFRVQNGQIHST</sequence>
<keyword evidence="5 9" id="KW-0235">DNA replication</keyword>
<comment type="subcellular location">
    <subcellularLocation>
        <location evidence="1 9">Cytoplasm</location>
    </subcellularLocation>
</comment>
<dbReference type="AlphaFoldDB" id="A0A4Y6UF03"/>
<dbReference type="SMART" id="SM00382">
    <property type="entry name" value="AAA"/>
    <property type="match status" value="1"/>
</dbReference>
<dbReference type="InterPro" id="IPR003593">
    <property type="entry name" value="AAA+_ATPase"/>
</dbReference>
<dbReference type="HAMAP" id="MF_00365">
    <property type="entry name" value="RecF"/>
    <property type="match status" value="1"/>
</dbReference>
<keyword evidence="12" id="KW-1185">Reference proteome</keyword>
<evidence type="ECO:0000256" key="8">
    <source>
        <dbReference type="ARBA" id="ARBA00023125"/>
    </source>
</evidence>
<keyword evidence="9" id="KW-0742">SOS response</keyword>
<dbReference type="GO" id="GO:0009432">
    <property type="term" value="P:SOS response"/>
    <property type="evidence" value="ECO:0007669"/>
    <property type="project" value="UniProtKB-UniRule"/>
</dbReference>
<dbReference type="KEGG" id="ssam:E3D00_00015"/>
<dbReference type="PROSITE" id="PS00617">
    <property type="entry name" value="RECF_1"/>
    <property type="match status" value="1"/>
</dbReference>
<accession>A0A4Y6UF03</accession>
<protein>
    <recommendedName>
        <fullName evidence="3 9">DNA replication and repair protein RecF</fullName>
    </recommendedName>
</protein>
<keyword evidence="9" id="KW-0227">DNA damage</keyword>
<dbReference type="OrthoDB" id="9803889at2"/>
<keyword evidence="9" id="KW-0234">DNA repair</keyword>
<dbReference type="PANTHER" id="PTHR32182">
    <property type="entry name" value="DNA REPLICATION AND REPAIR PROTEIN RECF"/>
    <property type="match status" value="1"/>
</dbReference>
<comment type="function">
    <text evidence="9">The RecF protein is involved in DNA metabolism; it is required for DNA replication and normal SOS inducibility. RecF binds preferentially to single-stranded, linear DNA. It also seems to bind ATP.</text>
</comment>
<keyword evidence="6 9" id="KW-0547">Nucleotide-binding</keyword>
<dbReference type="InterPro" id="IPR018078">
    <property type="entry name" value="DNA-binding_RecF_CS"/>
</dbReference>
<evidence type="ECO:0000313" key="12">
    <source>
        <dbReference type="Proteomes" id="UP000316313"/>
    </source>
</evidence>
<feature type="binding site" evidence="9">
    <location>
        <begin position="30"/>
        <end position="37"/>
    </location>
    <ligand>
        <name>ATP</name>
        <dbReference type="ChEBI" id="CHEBI:30616"/>
    </ligand>
</feature>